<reference evidence="2 3" key="1">
    <citation type="submission" date="2019-01" db="EMBL/GenBank/DDBJ databases">
        <title>A draft genome assembly of the solar-powered sea slug Elysia chlorotica.</title>
        <authorList>
            <person name="Cai H."/>
            <person name="Li Q."/>
            <person name="Fang X."/>
            <person name="Li J."/>
            <person name="Curtis N.E."/>
            <person name="Altenburger A."/>
            <person name="Shibata T."/>
            <person name="Feng M."/>
            <person name="Maeda T."/>
            <person name="Schwartz J.A."/>
            <person name="Shigenobu S."/>
            <person name="Lundholm N."/>
            <person name="Nishiyama T."/>
            <person name="Yang H."/>
            <person name="Hasebe M."/>
            <person name="Li S."/>
            <person name="Pierce S.K."/>
            <person name="Wang J."/>
        </authorList>
    </citation>
    <scope>NUCLEOTIDE SEQUENCE [LARGE SCALE GENOMIC DNA]</scope>
    <source>
        <strain evidence="2">EC2010</strain>
        <tissue evidence="2">Whole organism of an adult</tissue>
    </source>
</reference>
<dbReference type="PANTHER" id="PTHR13958:SF3">
    <property type="entry name" value="CAP-GLY DOMAIN-CONTAINING PROTEIN-RELATED"/>
    <property type="match status" value="1"/>
</dbReference>
<organism evidence="2 3">
    <name type="scientific">Elysia chlorotica</name>
    <name type="common">Eastern emerald elysia</name>
    <name type="synonym">Sea slug</name>
    <dbReference type="NCBI Taxonomy" id="188477"/>
    <lineage>
        <taxon>Eukaryota</taxon>
        <taxon>Metazoa</taxon>
        <taxon>Spiralia</taxon>
        <taxon>Lophotrochozoa</taxon>
        <taxon>Mollusca</taxon>
        <taxon>Gastropoda</taxon>
        <taxon>Heterobranchia</taxon>
        <taxon>Euthyneura</taxon>
        <taxon>Panpulmonata</taxon>
        <taxon>Sacoglossa</taxon>
        <taxon>Placobranchoidea</taxon>
        <taxon>Plakobranchidae</taxon>
        <taxon>Elysia</taxon>
    </lineage>
</organism>
<feature type="region of interest" description="Disordered" evidence="1">
    <location>
        <begin position="436"/>
        <end position="456"/>
    </location>
</feature>
<keyword evidence="3" id="KW-1185">Reference proteome</keyword>
<feature type="region of interest" description="Disordered" evidence="1">
    <location>
        <begin position="262"/>
        <end position="387"/>
    </location>
</feature>
<feature type="compositionally biased region" description="Basic and acidic residues" evidence="1">
    <location>
        <begin position="323"/>
        <end position="332"/>
    </location>
</feature>
<dbReference type="GO" id="GO:0008017">
    <property type="term" value="F:microtubule binding"/>
    <property type="evidence" value="ECO:0007669"/>
    <property type="project" value="InterPro"/>
</dbReference>
<feature type="region of interest" description="Disordered" evidence="1">
    <location>
        <begin position="177"/>
        <end position="249"/>
    </location>
</feature>
<feature type="compositionally biased region" description="Basic residues" evidence="1">
    <location>
        <begin position="47"/>
        <end position="56"/>
    </location>
</feature>
<protein>
    <submittedName>
        <fullName evidence="2">Uncharacterized protein</fullName>
    </submittedName>
</protein>
<evidence type="ECO:0000313" key="2">
    <source>
        <dbReference type="EMBL" id="RUS88459.1"/>
    </source>
</evidence>
<dbReference type="Proteomes" id="UP000271974">
    <property type="component" value="Unassembled WGS sequence"/>
</dbReference>
<feature type="compositionally biased region" description="Low complexity" evidence="1">
    <location>
        <begin position="116"/>
        <end position="130"/>
    </location>
</feature>
<comment type="caution">
    <text evidence="2">The sequence shown here is derived from an EMBL/GenBank/DDBJ whole genome shotgun (WGS) entry which is preliminary data.</text>
</comment>
<dbReference type="GO" id="GO:0005813">
    <property type="term" value="C:centrosome"/>
    <property type="evidence" value="ECO:0007669"/>
    <property type="project" value="InterPro"/>
</dbReference>
<feature type="compositionally biased region" description="Low complexity" evidence="1">
    <location>
        <begin position="289"/>
        <end position="301"/>
    </location>
</feature>
<feature type="compositionally biased region" description="Polar residues" evidence="1">
    <location>
        <begin position="371"/>
        <end position="387"/>
    </location>
</feature>
<proteinExistence type="predicted"/>
<dbReference type="InterPro" id="IPR028750">
    <property type="entry name" value="CEP350/CC187"/>
</dbReference>
<name>A0A3S1BPN2_ELYCH</name>
<gene>
    <name evidence="2" type="ORF">EGW08_003796</name>
</gene>
<dbReference type="OrthoDB" id="306254at2759"/>
<dbReference type="AlphaFoldDB" id="A0A3S1BPN2"/>
<feature type="non-terminal residue" evidence="2">
    <location>
        <position position="456"/>
    </location>
</feature>
<evidence type="ECO:0000256" key="1">
    <source>
        <dbReference type="SAM" id="MobiDB-lite"/>
    </source>
</evidence>
<feature type="non-terminal residue" evidence="2">
    <location>
        <position position="1"/>
    </location>
</feature>
<feature type="compositionally biased region" description="Polar residues" evidence="1">
    <location>
        <begin position="304"/>
        <end position="320"/>
    </location>
</feature>
<feature type="compositionally biased region" description="Basic residues" evidence="1">
    <location>
        <begin position="340"/>
        <end position="350"/>
    </location>
</feature>
<dbReference type="STRING" id="188477.A0A3S1BPN2"/>
<feature type="region of interest" description="Disordered" evidence="1">
    <location>
        <begin position="103"/>
        <end position="130"/>
    </location>
</feature>
<dbReference type="EMBL" id="RQTK01000082">
    <property type="protein sequence ID" value="RUS88459.1"/>
    <property type="molecule type" value="Genomic_DNA"/>
</dbReference>
<sequence length="456" mass="48863">PRERVGDEGGGGDGSELTDTSSFSEISATDLSEPGNPANPDNVAGNRRVHQHRHRRQAESSLTGPLRPAYQPAQTQLGMPAPRADPDSVMSIFSRQSKYLAAGSAKAEMPTKAGTSSPAMRAASASGRSSNTVNLVDLDLTTLKQPVITHSERLVHTQTASGQPIVAKARYTRLEATVTSHDHQDDDNQDVSSSASESAHTRGAVSLNAASKHSEGHGRLQRSNDASAKPEKANRQGSHKSGRSEAYSMSFQRCRARHYFSDTSSALSSNDEDEDGSTLVSGSHHRHSQSAAASAKKSAAHTGYNRQVSDGGQETDVSQMSEDEPRVMRSKLDSSASPRHNQHLHHHHAPHHPELTPASQARPQADGAVGPSSQGQGQGRLSPNSLANKLSAGLNHLESMEESLRQVVGMERVRAVALAQQETVSLAQVLKARQQEHSTELRQLQAHAQQEAREAT</sequence>
<dbReference type="PANTHER" id="PTHR13958">
    <property type="entry name" value="CENTROSOME-ASSOCIATED PROTEIN 350"/>
    <property type="match status" value="1"/>
</dbReference>
<evidence type="ECO:0000313" key="3">
    <source>
        <dbReference type="Proteomes" id="UP000271974"/>
    </source>
</evidence>
<dbReference type="GO" id="GO:0034453">
    <property type="term" value="P:microtubule anchoring"/>
    <property type="evidence" value="ECO:0007669"/>
    <property type="project" value="InterPro"/>
</dbReference>
<feature type="region of interest" description="Disordered" evidence="1">
    <location>
        <begin position="1"/>
        <end position="88"/>
    </location>
</feature>
<accession>A0A3S1BPN2</accession>